<organism evidence="3 4">
    <name type="scientific">Cairina moschata</name>
    <name type="common">Muscovy duck</name>
    <dbReference type="NCBI Taxonomy" id="8855"/>
    <lineage>
        <taxon>Eukaryota</taxon>
        <taxon>Metazoa</taxon>
        <taxon>Chordata</taxon>
        <taxon>Craniata</taxon>
        <taxon>Vertebrata</taxon>
        <taxon>Euteleostomi</taxon>
        <taxon>Archelosauria</taxon>
        <taxon>Archosauria</taxon>
        <taxon>Dinosauria</taxon>
        <taxon>Saurischia</taxon>
        <taxon>Theropoda</taxon>
        <taxon>Coelurosauria</taxon>
        <taxon>Aves</taxon>
        <taxon>Neognathae</taxon>
        <taxon>Galloanserae</taxon>
        <taxon>Anseriformes</taxon>
        <taxon>Anatidae</taxon>
        <taxon>Anatinae</taxon>
        <taxon>Cairina</taxon>
    </lineage>
</organism>
<evidence type="ECO:0000313" key="4">
    <source>
        <dbReference type="Proteomes" id="UP000694556"/>
    </source>
</evidence>
<dbReference type="Proteomes" id="UP000694556">
    <property type="component" value="Chromosome 4"/>
</dbReference>
<dbReference type="GO" id="GO:2001224">
    <property type="term" value="P:positive regulation of neuron migration"/>
    <property type="evidence" value="ECO:0007669"/>
    <property type="project" value="TreeGrafter"/>
</dbReference>
<evidence type="ECO:0000313" key="3">
    <source>
        <dbReference type="Ensembl" id="ENSCMMP00000023689.1"/>
    </source>
</evidence>
<keyword evidence="1" id="KW-0175">Coiled coil</keyword>
<name>A0A8C3GNZ8_CAIMO</name>
<dbReference type="GO" id="GO:0048812">
    <property type="term" value="P:neuron projection morphogenesis"/>
    <property type="evidence" value="ECO:0007669"/>
    <property type="project" value="TreeGrafter"/>
</dbReference>
<evidence type="ECO:0008006" key="5">
    <source>
        <dbReference type="Google" id="ProtNLM"/>
    </source>
</evidence>
<evidence type="ECO:0000256" key="2">
    <source>
        <dbReference type="SAM" id="MobiDB-lite"/>
    </source>
</evidence>
<dbReference type="GO" id="GO:0044295">
    <property type="term" value="C:axonal growth cone"/>
    <property type="evidence" value="ECO:0007669"/>
    <property type="project" value="TreeGrafter"/>
</dbReference>
<dbReference type="GO" id="GO:0005737">
    <property type="term" value="C:cytoplasm"/>
    <property type="evidence" value="ECO:0007669"/>
    <property type="project" value="TreeGrafter"/>
</dbReference>
<feature type="compositionally biased region" description="Basic residues" evidence="2">
    <location>
        <begin position="522"/>
        <end position="533"/>
    </location>
</feature>
<proteinExistence type="predicted"/>
<reference evidence="3" key="3">
    <citation type="submission" date="2025-09" db="UniProtKB">
        <authorList>
            <consortium name="Ensembl"/>
        </authorList>
    </citation>
    <scope>IDENTIFICATION</scope>
</reference>
<dbReference type="PANTHER" id="PTHR46606:SF1">
    <property type="entry name" value="SHOOTIN-1"/>
    <property type="match status" value="1"/>
</dbReference>
<feature type="region of interest" description="Disordered" evidence="2">
    <location>
        <begin position="411"/>
        <end position="475"/>
    </location>
</feature>
<dbReference type="AlphaFoldDB" id="A0A8C3GNZ8"/>
<accession>A0A8C3GNZ8</accession>
<feature type="region of interest" description="Disordered" evidence="2">
    <location>
        <begin position="119"/>
        <end position="216"/>
    </location>
</feature>
<feature type="compositionally biased region" description="Basic residues" evidence="2">
    <location>
        <begin position="137"/>
        <end position="161"/>
    </location>
</feature>
<feature type="compositionally biased region" description="Polar residues" evidence="2">
    <location>
        <begin position="119"/>
        <end position="134"/>
    </location>
</feature>
<reference evidence="3" key="1">
    <citation type="submission" date="2018-09" db="EMBL/GenBank/DDBJ databases">
        <title>Common duck and Muscovy duck high density SNP chip.</title>
        <authorList>
            <person name="Vignal A."/>
            <person name="Thebault N."/>
            <person name="Warren W.C."/>
        </authorList>
    </citation>
    <scope>NUCLEOTIDE SEQUENCE [LARGE SCALE GENOMIC DNA]</scope>
</reference>
<reference evidence="3" key="2">
    <citation type="submission" date="2025-08" db="UniProtKB">
        <authorList>
            <consortium name="Ensembl"/>
        </authorList>
    </citation>
    <scope>IDENTIFICATION</scope>
</reference>
<feature type="compositionally biased region" description="Pro residues" evidence="2">
    <location>
        <begin position="428"/>
        <end position="446"/>
    </location>
</feature>
<feature type="region of interest" description="Disordered" evidence="2">
    <location>
        <begin position="516"/>
        <end position="656"/>
    </location>
</feature>
<dbReference type="PANTHER" id="PTHR46606">
    <property type="entry name" value="SHOOTIN-1"/>
    <property type="match status" value="1"/>
</dbReference>
<feature type="compositionally biased region" description="Polar residues" evidence="2">
    <location>
        <begin position="647"/>
        <end position="656"/>
    </location>
</feature>
<dbReference type="Ensembl" id="ENSCMMT00000025929.1">
    <property type="protein sequence ID" value="ENSCMMP00000023689.1"/>
    <property type="gene ID" value="ENSCMMG00000014744.1"/>
</dbReference>
<keyword evidence="4" id="KW-1185">Reference proteome</keyword>
<sequence>MGVHGGVWVAVGPPDPVVVWGRAGSAFLWGPRAVPVQGLASRGETGTSGKLVVLKLGLVGAGRWLLDWFSAAKFGSSTGPAAGPCPQPGHPGVPWCLGGCRAPAAGWERNPNVFPPASVTSGRVSLPLQPSWSQAAARRRRRRRRMRRKRKMRRRRRKRQPWSRPSPRSTKRERGWTTSSRVQKENTKLKRLSLALPPGTGDGDVAGEGDASPDPAQELKGLQEKLSWLLVEKKELSIQVQELQRQNRDLQEQLEKEKMERQSLRAALDSSQRTLKSFKRVSQVVTQDYCEALQKLELEQDLRLHAEAFAHKMLVAKKEASRQSSILLQSAAPGAQLLRALQEVGSLSRALEEARQQHQQQVKELEEQLGARPRQEELELARAALAAAEEGRQELRAQLQEARGRLAELEAAARSRQEEQEGDLAPSEPAPPPPPPPLPPPAPTVPVDPLLALRQRKGQANPQHRNPGAGDAKAQAVQEMMERIKNGVVLRPAKERAALSQSASKRRSAALELRGILGAMRRASRRPSGRRSSVRGQDRQLEAILQRRRRAIDVPASPPRPDSTDPGAGGRTEPGHEDAGRAASPSPWHGDGAGDPLQFRRRAVGGISRSRPCAWQAAGGEKEERGQPQTHLKPARSGADGGEQGCPSVQPSVRPA</sequence>
<dbReference type="InterPro" id="IPR024849">
    <property type="entry name" value="Shootin-1"/>
</dbReference>
<feature type="coiled-coil region" evidence="1">
    <location>
        <begin position="226"/>
        <end position="274"/>
    </location>
</feature>
<evidence type="ECO:0000256" key="1">
    <source>
        <dbReference type="SAM" id="Coils"/>
    </source>
</evidence>
<protein>
    <recommendedName>
        <fullName evidence="5">Shootin-1</fullName>
    </recommendedName>
</protein>
<dbReference type="GO" id="GO:0031252">
    <property type="term" value="C:cell leading edge"/>
    <property type="evidence" value="ECO:0007669"/>
    <property type="project" value="TreeGrafter"/>
</dbReference>